<reference evidence="2 3" key="1">
    <citation type="journal article" date="2020" name="Mol. Biol. Evol.">
        <title>Distinct Expression and Methylation Patterns for Genes with Different Fates following a Single Whole-Genome Duplication in Flowering Plants.</title>
        <authorList>
            <person name="Shi T."/>
            <person name="Rahmani R.S."/>
            <person name="Gugger P.F."/>
            <person name="Wang M."/>
            <person name="Li H."/>
            <person name="Zhang Y."/>
            <person name="Li Z."/>
            <person name="Wang Q."/>
            <person name="Van de Peer Y."/>
            <person name="Marchal K."/>
            <person name="Chen J."/>
        </authorList>
    </citation>
    <scope>NUCLEOTIDE SEQUENCE [LARGE SCALE GENOMIC DNA]</scope>
    <source>
        <tissue evidence="2">Leaf</tissue>
    </source>
</reference>
<feature type="compositionally biased region" description="Gly residues" evidence="1">
    <location>
        <begin position="53"/>
        <end position="73"/>
    </location>
</feature>
<gene>
    <name evidence="2" type="ORF">HUJ06_028699</name>
</gene>
<evidence type="ECO:0000313" key="2">
    <source>
        <dbReference type="EMBL" id="DAD27231.1"/>
    </source>
</evidence>
<evidence type="ECO:0000256" key="1">
    <source>
        <dbReference type="SAM" id="MobiDB-lite"/>
    </source>
</evidence>
<dbReference type="EMBL" id="DUZY01000002">
    <property type="protein sequence ID" value="DAD27231.1"/>
    <property type="molecule type" value="Genomic_DNA"/>
</dbReference>
<comment type="caution">
    <text evidence="2">The sequence shown here is derived from an EMBL/GenBank/DDBJ whole genome shotgun (WGS) entry which is preliminary data.</text>
</comment>
<proteinExistence type="predicted"/>
<dbReference type="Proteomes" id="UP000607653">
    <property type="component" value="Unassembled WGS sequence"/>
</dbReference>
<evidence type="ECO:0008006" key="4">
    <source>
        <dbReference type="Google" id="ProtNLM"/>
    </source>
</evidence>
<organism evidence="2 3">
    <name type="scientific">Nelumbo nucifera</name>
    <name type="common">Sacred lotus</name>
    <dbReference type="NCBI Taxonomy" id="4432"/>
    <lineage>
        <taxon>Eukaryota</taxon>
        <taxon>Viridiplantae</taxon>
        <taxon>Streptophyta</taxon>
        <taxon>Embryophyta</taxon>
        <taxon>Tracheophyta</taxon>
        <taxon>Spermatophyta</taxon>
        <taxon>Magnoliopsida</taxon>
        <taxon>Proteales</taxon>
        <taxon>Nelumbonaceae</taxon>
        <taxon>Nelumbo</taxon>
    </lineage>
</organism>
<evidence type="ECO:0000313" key="3">
    <source>
        <dbReference type="Proteomes" id="UP000607653"/>
    </source>
</evidence>
<accession>A0A822Y6H9</accession>
<feature type="region of interest" description="Disordered" evidence="1">
    <location>
        <begin position="36"/>
        <end position="126"/>
    </location>
</feature>
<keyword evidence="3" id="KW-1185">Reference proteome</keyword>
<name>A0A822Y6H9_NELNU</name>
<sequence length="126" mass="12486">MGVGTTQRVVGLRRRWANGSMVGGWSKEEGEGVKIESLGGNRPVGDLEQWKCGGSGGGGGKGGGGGGGSGCRLGIGSSSYGMSSGGGGKYTKAPSGGGVLISRVAFESNPKDTSINSMPRESSTEE</sequence>
<dbReference type="AlphaFoldDB" id="A0A822Y6H9"/>
<feature type="compositionally biased region" description="Polar residues" evidence="1">
    <location>
        <begin position="111"/>
        <end position="126"/>
    </location>
</feature>
<feature type="compositionally biased region" description="Gly residues" evidence="1">
    <location>
        <begin position="83"/>
        <end position="99"/>
    </location>
</feature>
<protein>
    <recommendedName>
        <fullName evidence="4">Loricrin-like</fullName>
    </recommendedName>
</protein>